<evidence type="ECO:0000256" key="1">
    <source>
        <dbReference type="ARBA" id="ARBA00004123"/>
    </source>
</evidence>
<dbReference type="InterPro" id="IPR059141">
    <property type="entry name" value="Beta-prop_Nup120_160"/>
</dbReference>
<evidence type="ECO:0000313" key="5">
    <source>
        <dbReference type="Ensembl" id="ENSSLUP00000048274.1"/>
    </source>
</evidence>
<reference evidence="5" key="1">
    <citation type="submission" date="2025-08" db="UniProtKB">
        <authorList>
            <consortium name="Ensembl"/>
        </authorList>
    </citation>
    <scope>IDENTIFICATION</scope>
</reference>
<dbReference type="GO" id="GO:0017056">
    <property type="term" value="F:structural constituent of nuclear pore"/>
    <property type="evidence" value="ECO:0007669"/>
    <property type="project" value="TreeGrafter"/>
</dbReference>
<dbReference type="AlphaFoldDB" id="A0A8D0AAC9"/>
<dbReference type="GO" id="GO:0005643">
    <property type="term" value="C:nuclear pore"/>
    <property type="evidence" value="ECO:0007669"/>
    <property type="project" value="TreeGrafter"/>
</dbReference>
<proteinExistence type="predicted"/>
<keyword evidence="6" id="KW-1185">Reference proteome</keyword>
<comment type="subcellular location">
    <subcellularLocation>
        <location evidence="1">Nucleus</location>
    </subcellularLocation>
</comment>
<name>A0A8D0AAC9_SANLU</name>
<evidence type="ECO:0000256" key="3">
    <source>
        <dbReference type="ARBA" id="ARBA00023242"/>
    </source>
</evidence>
<dbReference type="Pfam" id="PF11715">
    <property type="entry name" value="Beta-prop_Nup120_160"/>
    <property type="match status" value="1"/>
</dbReference>
<evidence type="ECO:0000313" key="6">
    <source>
        <dbReference type="Proteomes" id="UP000694568"/>
    </source>
</evidence>
<evidence type="ECO:0000256" key="2">
    <source>
        <dbReference type="ARBA" id="ARBA00022448"/>
    </source>
</evidence>
<evidence type="ECO:0000259" key="4">
    <source>
        <dbReference type="Pfam" id="PF11715"/>
    </source>
</evidence>
<dbReference type="Ensembl" id="ENSSLUT00000049730.1">
    <property type="protein sequence ID" value="ENSSLUP00000048274.1"/>
    <property type="gene ID" value="ENSSLUG00000021149.1"/>
</dbReference>
<accession>A0A8D0AAC9</accession>
<sequence>KTASAALERSFRGLRVCFLCAGVSALPGGVKFPDSAGAFHYGESGKLCTSGDSVQLVEQSLDTNLLNNAVRLRLSHCSVLPGGVHIQETLNNVVILVSTNRSVHRLLLPHPSRMSRSVSKHYAHTFIGSIKFS</sequence>
<organism evidence="5 6">
    <name type="scientific">Sander lucioperca</name>
    <name type="common">Pike-perch</name>
    <name type="synonym">Perca lucioperca</name>
    <dbReference type="NCBI Taxonomy" id="283035"/>
    <lineage>
        <taxon>Eukaryota</taxon>
        <taxon>Metazoa</taxon>
        <taxon>Chordata</taxon>
        <taxon>Craniata</taxon>
        <taxon>Vertebrata</taxon>
        <taxon>Euteleostomi</taxon>
        <taxon>Actinopterygii</taxon>
        <taxon>Neopterygii</taxon>
        <taxon>Teleostei</taxon>
        <taxon>Neoteleostei</taxon>
        <taxon>Acanthomorphata</taxon>
        <taxon>Eupercaria</taxon>
        <taxon>Perciformes</taxon>
        <taxon>Percoidei</taxon>
        <taxon>Percidae</taxon>
        <taxon>Luciopercinae</taxon>
        <taxon>Sander</taxon>
    </lineage>
</organism>
<dbReference type="PANTHER" id="PTHR21286">
    <property type="entry name" value="NUCLEAR PORE COMPLEX PROTEIN NUP160"/>
    <property type="match status" value="1"/>
</dbReference>
<dbReference type="Proteomes" id="UP000694568">
    <property type="component" value="Unplaced"/>
</dbReference>
<dbReference type="PANTHER" id="PTHR21286:SF0">
    <property type="entry name" value="NUCLEAR PORE COMPLEX PROTEIN NUP160"/>
    <property type="match status" value="1"/>
</dbReference>
<dbReference type="InterPro" id="IPR021717">
    <property type="entry name" value="Nucleoporin_Nup160"/>
</dbReference>
<protein>
    <recommendedName>
        <fullName evidence="4">Nucleoporin Nup120/160 beta-propeller domain-containing protein</fullName>
    </recommendedName>
</protein>
<keyword evidence="3" id="KW-0539">Nucleus</keyword>
<keyword evidence="2" id="KW-0813">Transport</keyword>
<feature type="domain" description="Nucleoporin Nup120/160 beta-propeller" evidence="4">
    <location>
        <begin position="48"/>
        <end position="117"/>
    </location>
</feature>
<reference evidence="5" key="2">
    <citation type="submission" date="2025-09" db="UniProtKB">
        <authorList>
            <consortium name="Ensembl"/>
        </authorList>
    </citation>
    <scope>IDENTIFICATION</scope>
</reference>